<reference evidence="1" key="1">
    <citation type="journal article" date="2020" name="Nat. Commun.">
        <title>Large-scale genome sequencing of mycorrhizal fungi provides insights into the early evolution of symbiotic traits.</title>
        <authorList>
            <person name="Miyauchi S."/>
            <person name="Kiss E."/>
            <person name="Kuo A."/>
            <person name="Drula E."/>
            <person name="Kohler A."/>
            <person name="Sanchez-Garcia M."/>
            <person name="Morin E."/>
            <person name="Andreopoulos B."/>
            <person name="Barry K.W."/>
            <person name="Bonito G."/>
            <person name="Buee M."/>
            <person name="Carver A."/>
            <person name="Chen C."/>
            <person name="Cichocki N."/>
            <person name="Clum A."/>
            <person name="Culley D."/>
            <person name="Crous P.W."/>
            <person name="Fauchery L."/>
            <person name="Girlanda M."/>
            <person name="Hayes R.D."/>
            <person name="Keri Z."/>
            <person name="LaButti K."/>
            <person name="Lipzen A."/>
            <person name="Lombard V."/>
            <person name="Magnuson J."/>
            <person name="Maillard F."/>
            <person name="Murat C."/>
            <person name="Nolan M."/>
            <person name="Ohm R.A."/>
            <person name="Pangilinan J."/>
            <person name="Pereira M.F."/>
            <person name="Perotto S."/>
            <person name="Peter M."/>
            <person name="Pfister S."/>
            <person name="Riley R."/>
            <person name="Sitrit Y."/>
            <person name="Stielow J.B."/>
            <person name="Szollosi G."/>
            <person name="Zifcakova L."/>
            <person name="Stursova M."/>
            <person name="Spatafora J.W."/>
            <person name="Tedersoo L."/>
            <person name="Vaario L.M."/>
            <person name="Yamada A."/>
            <person name="Yan M."/>
            <person name="Wang P."/>
            <person name="Xu J."/>
            <person name="Bruns T."/>
            <person name="Baldrian P."/>
            <person name="Vilgalys R."/>
            <person name="Dunand C."/>
            <person name="Henrissat B."/>
            <person name="Grigoriev I.V."/>
            <person name="Hibbett D."/>
            <person name="Nagy L.G."/>
            <person name="Martin F.M."/>
        </authorList>
    </citation>
    <scope>NUCLEOTIDE SEQUENCE</scope>
    <source>
        <strain evidence="1">UP504</strain>
    </source>
</reference>
<keyword evidence="2" id="KW-1185">Reference proteome</keyword>
<accession>A0A9P6AB37</accession>
<evidence type="ECO:0000313" key="1">
    <source>
        <dbReference type="EMBL" id="KAF9502902.1"/>
    </source>
</evidence>
<comment type="caution">
    <text evidence="1">The sequence shown here is derived from an EMBL/GenBank/DDBJ whole genome shotgun (WGS) entry which is preliminary data.</text>
</comment>
<protein>
    <submittedName>
        <fullName evidence="1">Uncharacterized protein</fullName>
    </submittedName>
</protein>
<sequence length="182" mass="19884">MEQQYGTISQIRTEPCSPKVLDRSEIQTLVNGLTERIAWPPRIYFSRRVDVAAVMTWRAEKCTIFPPGAVMDQTGRHLGGGALCGFPFGTQFLAPAPPVILLGSRASAISQRNVNIVGSQIVEGAGTEQGRQWCGGINEYVFKTSVDEREAMRAALRNLRASFSLITTADTIITFPASASRH</sequence>
<organism evidence="1 2">
    <name type="scientific">Hydnum rufescens UP504</name>
    <dbReference type="NCBI Taxonomy" id="1448309"/>
    <lineage>
        <taxon>Eukaryota</taxon>
        <taxon>Fungi</taxon>
        <taxon>Dikarya</taxon>
        <taxon>Basidiomycota</taxon>
        <taxon>Agaricomycotina</taxon>
        <taxon>Agaricomycetes</taxon>
        <taxon>Cantharellales</taxon>
        <taxon>Hydnaceae</taxon>
        <taxon>Hydnum</taxon>
    </lineage>
</organism>
<dbReference type="EMBL" id="MU129534">
    <property type="protein sequence ID" value="KAF9502902.1"/>
    <property type="molecule type" value="Genomic_DNA"/>
</dbReference>
<name>A0A9P6AB37_9AGAM</name>
<dbReference type="Proteomes" id="UP000886523">
    <property type="component" value="Unassembled WGS sequence"/>
</dbReference>
<dbReference type="AlphaFoldDB" id="A0A9P6AB37"/>
<gene>
    <name evidence="1" type="ORF">BS47DRAFT_1402977</name>
</gene>
<evidence type="ECO:0000313" key="2">
    <source>
        <dbReference type="Proteomes" id="UP000886523"/>
    </source>
</evidence>
<proteinExistence type="predicted"/>